<keyword evidence="1" id="KW-0614">Plasmid</keyword>
<sequence length="39" mass="4519">MSCALHLTPLQSPSLHHHSRDMFTPATFQRRQARLLVPH</sequence>
<name>C1D203_DEIDV</name>
<dbReference type="EMBL" id="CP001115">
    <property type="protein sequence ID" value="ACO47442.1"/>
    <property type="molecule type" value="Genomic_DNA"/>
</dbReference>
<dbReference type="KEGG" id="ddr:Deide_1p00420"/>
<dbReference type="AlphaFoldDB" id="C1D203"/>
<geneLocation type="plasmid" evidence="2">
    <name>pDeide1</name>
</geneLocation>
<reference evidence="1 2" key="1">
    <citation type="journal article" date="2009" name="PLoS Genet.">
        <title>Alliance of proteomics and genomics to unravel the specificities of Sahara bacterium Deinococcus deserti.</title>
        <authorList>
            <person name="de Groot A."/>
            <person name="Dulermo R."/>
            <person name="Ortet P."/>
            <person name="Blanchard L."/>
            <person name="Guerin P."/>
            <person name="Fernandez B."/>
            <person name="Vacherie B."/>
            <person name="Dossat C."/>
            <person name="Jolivet E."/>
            <person name="Siguier P."/>
            <person name="Chandler M."/>
            <person name="Barakat M."/>
            <person name="Dedieu A."/>
            <person name="Barbe V."/>
            <person name="Heulin T."/>
            <person name="Sommer S."/>
            <person name="Achouak W."/>
            <person name="Armengaud J."/>
        </authorList>
    </citation>
    <scope>NUCLEOTIDE SEQUENCE [LARGE SCALE GENOMIC DNA]</scope>
    <source>
        <strain evidence="2">DSM 17065 / CIP 109153 / LMG 22923 / VCD115</strain>
        <plasmid evidence="2">pDeide1</plasmid>
    </source>
</reference>
<keyword evidence="2" id="KW-1185">Reference proteome</keyword>
<dbReference type="HOGENOM" id="CLU_3308424_0_0_0"/>
<organism evidence="1 2">
    <name type="scientific">Deinococcus deserti (strain DSM 17065 / CIP 109153 / LMG 22923 / VCD115)</name>
    <dbReference type="NCBI Taxonomy" id="546414"/>
    <lineage>
        <taxon>Bacteria</taxon>
        <taxon>Thermotogati</taxon>
        <taxon>Deinococcota</taxon>
        <taxon>Deinococci</taxon>
        <taxon>Deinococcales</taxon>
        <taxon>Deinococcaceae</taxon>
        <taxon>Deinococcus</taxon>
    </lineage>
</organism>
<proteinExistence type="predicted"/>
<protein>
    <submittedName>
        <fullName evidence="1">Uncharacterized protein</fullName>
    </submittedName>
</protein>
<evidence type="ECO:0000313" key="2">
    <source>
        <dbReference type="Proteomes" id="UP000002208"/>
    </source>
</evidence>
<dbReference type="Proteomes" id="UP000002208">
    <property type="component" value="Plasmid 1"/>
</dbReference>
<accession>C1D203</accession>
<evidence type="ECO:0000313" key="1">
    <source>
        <dbReference type="EMBL" id="ACO47442.1"/>
    </source>
</evidence>
<gene>
    <name evidence="1" type="ordered locus">Deide_1p00420</name>
</gene>